<dbReference type="InterPro" id="IPR037333">
    <property type="entry name" value="ASB9/11_SOCS"/>
</dbReference>
<dbReference type="GO" id="GO:0035556">
    <property type="term" value="P:intracellular signal transduction"/>
    <property type="evidence" value="ECO:0007669"/>
    <property type="project" value="InterPro"/>
</dbReference>
<gene>
    <name evidence="9 10" type="primary">asb9.L</name>
    <name evidence="9" type="synonym">asb9</name>
</gene>
<dbReference type="KEGG" id="xla:447776"/>
<proteinExistence type="inferred from homology"/>
<dbReference type="Proteomes" id="UP000186698">
    <property type="component" value="Chromosome 2L"/>
</dbReference>
<evidence type="ECO:0000313" key="10">
    <source>
        <dbReference type="Xenbase" id="XB-GENE-947928"/>
    </source>
</evidence>
<evidence type="ECO:0000256" key="1">
    <source>
        <dbReference type="ARBA" id="ARBA00004906"/>
    </source>
</evidence>
<keyword evidence="8" id="KW-1185">Reference proteome</keyword>
<dbReference type="InterPro" id="IPR036036">
    <property type="entry name" value="SOCS_box-like_dom_sf"/>
</dbReference>
<dbReference type="InterPro" id="IPR051573">
    <property type="entry name" value="Ankyrin-SOCS_box_domain"/>
</dbReference>
<dbReference type="GO" id="GO:0045732">
    <property type="term" value="P:positive regulation of protein catabolic process"/>
    <property type="evidence" value="ECO:0000318"/>
    <property type="project" value="GO_Central"/>
</dbReference>
<sequence>MDASEGSGVMGQPPEMCTSNPFMSDFVSDWSPIHDASLHGRQLALNKLISQGYSVNHITADRMSPLHEACLGGHPACVSVLLKHGAQVNLSDIDWKTPMFNACISGNVDCVNLLLQHGASPYPACEVASPIHEACKRGHTSCVESLSSAGVNIQQYIKHLGSPLYAACENQRVDTAKKLLEFGASANVGKDLESPLHAAARTGNGDLVKLLIDYGGNTQCRNADGKRPSDLVPLSHCDIKQVLLKQEGPLRLMQMCRLCIRKCFEQKQHHKICRLQLPDTLKHFLLYR</sequence>
<accession>A0A8J0Q107</accession>
<dbReference type="AlphaFoldDB" id="A0A8J0Q107"/>
<dbReference type="FunFam" id="1.25.40.20:FF:000016">
    <property type="entry name" value="Ankyrin repeat and SOCS box containing 5"/>
    <property type="match status" value="1"/>
</dbReference>
<evidence type="ECO:0000256" key="3">
    <source>
        <dbReference type="ARBA" id="ARBA00022737"/>
    </source>
</evidence>
<evidence type="ECO:0000313" key="9">
    <source>
        <dbReference type="RefSeq" id="NP_001087915.2"/>
    </source>
</evidence>
<evidence type="ECO:0000256" key="6">
    <source>
        <dbReference type="PROSITE-ProRule" id="PRU00023"/>
    </source>
</evidence>
<dbReference type="Pfam" id="PF07525">
    <property type="entry name" value="SOCS_box"/>
    <property type="match status" value="1"/>
</dbReference>
<dbReference type="Pfam" id="PF00023">
    <property type="entry name" value="Ank"/>
    <property type="match status" value="1"/>
</dbReference>
<dbReference type="PROSITE" id="PS50088">
    <property type="entry name" value="ANK_REPEAT"/>
    <property type="match status" value="2"/>
</dbReference>
<reference evidence="9" key="1">
    <citation type="journal article" date="2002" name="Dev. Dyn.">
        <title>Genetic and genomic tools for Xenopus research: The NIH Xenopus initiative.</title>
        <authorList>
            <person name="Klein S.L."/>
            <person name="Strausberg R.L."/>
            <person name="Wagner L."/>
            <person name="Pontius J."/>
            <person name="Clifton S.W."/>
            <person name="Richardson P."/>
        </authorList>
    </citation>
    <scope>NUCLEOTIDE SEQUENCE</scope>
</reference>
<feature type="repeat" description="ANK" evidence="6">
    <location>
        <begin position="191"/>
        <end position="223"/>
    </location>
</feature>
<dbReference type="GO" id="GO:0016567">
    <property type="term" value="P:protein ubiquitination"/>
    <property type="evidence" value="ECO:0000318"/>
    <property type="project" value="GO_Central"/>
</dbReference>
<dbReference type="CTD" id="447776"/>
<dbReference type="UniPathway" id="UPA00143"/>
<dbReference type="SUPFAM" id="SSF158235">
    <property type="entry name" value="SOCS box-like"/>
    <property type="match status" value="1"/>
</dbReference>
<dbReference type="Gene3D" id="1.10.750.20">
    <property type="entry name" value="SOCS box"/>
    <property type="match status" value="1"/>
</dbReference>
<dbReference type="PROSITE" id="PS50297">
    <property type="entry name" value="ANK_REP_REGION"/>
    <property type="match status" value="2"/>
</dbReference>
<dbReference type="Pfam" id="PF12796">
    <property type="entry name" value="Ank_2"/>
    <property type="match status" value="2"/>
</dbReference>
<dbReference type="PROSITE" id="PS50225">
    <property type="entry name" value="SOCS"/>
    <property type="match status" value="1"/>
</dbReference>
<evidence type="ECO:0000313" key="8">
    <source>
        <dbReference type="Proteomes" id="UP000186698"/>
    </source>
</evidence>
<organism evidence="8 9">
    <name type="scientific">Xenopus laevis</name>
    <name type="common">African clawed frog</name>
    <dbReference type="NCBI Taxonomy" id="8355"/>
    <lineage>
        <taxon>Eukaryota</taxon>
        <taxon>Metazoa</taxon>
        <taxon>Chordata</taxon>
        <taxon>Craniata</taxon>
        <taxon>Vertebrata</taxon>
        <taxon>Euteleostomi</taxon>
        <taxon>Amphibia</taxon>
        <taxon>Batrachia</taxon>
        <taxon>Anura</taxon>
        <taxon>Pipoidea</taxon>
        <taxon>Pipidae</taxon>
        <taxon>Xenopodinae</taxon>
        <taxon>Xenopus</taxon>
        <taxon>Xenopus</taxon>
    </lineage>
</organism>
<dbReference type="InterPro" id="IPR002110">
    <property type="entry name" value="Ankyrin_rpt"/>
</dbReference>
<protein>
    <submittedName>
        <fullName evidence="9">Ankyrin repeat and SOCS box protein 9</fullName>
    </submittedName>
</protein>
<dbReference type="CDD" id="cd03728">
    <property type="entry name" value="SOCS_ASB_9_11"/>
    <property type="match status" value="1"/>
</dbReference>
<name>A0A8J0Q107_XENLA</name>
<dbReference type="SUPFAM" id="SSF48403">
    <property type="entry name" value="Ankyrin repeat"/>
    <property type="match status" value="1"/>
</dbReference>
<dbReference type="OrthoDB" id="3246549at2759"/>
<dbReference type="FunFam" id="1.10.750.20:FF:000001">
    <property type="entry name" value="Ankyrin repeat and SOCS box containing 1"/>
    <property type="match status" value="1"/>
</dbReference>
<evidence type="ECO:0000256" key="4">
    <source>
        <dbReference type="ARBA" id="ARBA00022786"/>
    </source>
</evidence>
<dbReference type="InterPro" id="IPR036770">
    <property type="entry name" value="Ankyrin_rpt-contain_sf"/>
</dbReference>
<dbReference type="AGR" id="Xenbase:XB-GENE-947928"/>
<dbReference type="PANTHER" id="PTHR24136">
    <property type="entry name" value="SOWAH (DROSOPHILA) HOMOLOG"/>
    <property type="match status" value="1"/>
</dbReference>
<comment type="pathway">
    <text evidence="1">Protein modification; protein ubiquitination.</text>
</comment>
<dbReference type="SMART" id="SM00969">
    <property type="entry name" value="SOCS_box"/>
    <property type="match status" value="1"/>
</dbReference>
<comment type="similarity">
    <text evidence="2">Belongs to the ankyrin SOCS box (ASB) family.</text>
</comment>
<dbReference type="GeneID" id="447776"/>
<keyword evidence="5 6" id="KW-0040">ANK repeat</keyword>
<dbReference type="PANTHER" id="PTHR24136:SF17">
    <property type="entry name" value="ANKYRIN REPEAT AND SOCS BOX PROTEIN 9"/>
    <property type="match status" value="1"/>
</dbReference>
<keyword evidence="4" id="KW-0833">Ubl conjugation pathway</keyword>
<dbReference type="Gene3D" id="1.25.40.20">
    <property type="entry name" value="Ankyrin repeat-containing domain"/>
    <property type="match status" value="1"/>
</dbReference>
<keyword evidence="3" id="KW-0677">Repeat</keyword>
<feature type="domain" description="SOCS box" evidence="7">
    <location>
        <begin position="238"/>
        <end position="288"/>
    </location>
</feature>
<feature type="repeat" description="ANK" evidence="6">
    <location>
        <begin position="61"/>
        <end position="93"/>
    </location>
</feature>
<dbReference type="Xenbase" id="XB-GENE-947928">
    <property type="gene designation" value="asb9.L"/>
</dbReference>
<dbReference type="SMART" id="SM00248">
    <property type="entry name" value="ANK"/>
    <property type="match status" value="6"/>
</dbReference>
<evidence type="ECO:0000256" key="2">
    <source>
        <dbReference type="ARBA" id="ARBA00005949"/>
    </source>
</evidence>
<evidence type="ECO:0000259" key="7">
    <source>
        <dbReference type="PROSITE" id="PS50225"/>
    </source>
</evidence>
<dbReference type="RefSeq" id="NP_001087915.2">
    <property type="nucleotide sequence ID" value="NM_001094446.1"/>
</dbReference>
<evidence type="ECO:0000256" key="5">
    <source>
        <dbReference type="ARBA" id="ARBA00023043"/>
    </source>
</evidence>
<reference evidence="9" key="2">
    <citation type="submission" date="2025-08" db="UniProtKB">
        <authorList>
            <consortium name="RefSeq"/>
        </authorList>
    </citation>
    <scope>IDENTIFICATION</scope>
</reference>
<dbReference type="InterPro" id="IPR001496">
    <property type="entry name" value="SOCS_box"/>
</dbReference>